<evidence type="ECO:0000256" key="2">
    <source>
        <dbReference type="ARBA" id="ARBA00022692"/>
    </source>
</evidence>
<keyword evidence="2 5" id="KW-0812">Transmembrane</keyword>
<dbReference type="InterPro" id="IPR036465">
    <property type="entry name" value="vWFA_dom_sf"/>
</dbReference>
<dbReference type="PROSITE" id="PS50234">
    <property type="entry name" value="VWFA"/>
    <property type="match status" value="1"/>
</dbReference>
<evidence type="ECO:0000313" key="7">
    <source>
        <dbReference type="EMBL" id="AAP58542.1"/>
    </source>
</evidence>
<dbReference type="Gene3D" id="3.40.50.410">
    <property type="entry name" value="von Willebrand factor, type A domain"/>
    <property type="match status" value="1"/>
</dbReference>
<dbReference type="SMART" id="SM00327">
    <property type="entry name" value="VWA"/>
    <property type="match status" value="1"/>
</dbReference>
<dbReference type="InterPro" id="IPR050768">
    <property type="entry name" value="UPF0353/GerABKA_families"/>
</dbReference>
<keyword evidence="3 5" id="KW-1133">Transmembrane helix</keyword>
<reference evidence="7" key="1">
    <citation type="journal article" date="2003" name="Mol. Microbiol.">
        <title>Acidobacteria form a coherent but highly diverse group within the bacterial domain: evidence from environmental genomics.</title>
        <authorList>
            <person name="Quaiser A."/>
            <person name="Ochsenreiter T."/>
            <person name="Lanz C."/>
            <person name="Schuster S.C."/>
            <person name="Treusch A.H."/>
            <person name="Eck J."/>
            <person name="Schleper C."/>
        </authorList>
    </citation>
    <scope>NUCLEOTIDE SEQUENCE</scope>
</reference>
<accession>Q7X322</accession>
<dbReference type="PANTHER" id="PTHR22550">
    <property type="entry name" value="SPORE GERMINATION PROTEIN"/>
    <property type="match status" value="1"/>
</dbReference>
<feature type="domain" description="VWFA" evidence="6">
    <location>
        <begin position="90"/>
        <end position="271"/>
    </location>
</feature>
<dbReference type="PANTHER" id="PTHR22550:SF5">
    <property type="entry name" value="LEUCINE ZIPPER PROTEIN 4"/>
    <property type="match status" value="1"/>
</dbReference>
<proteinExistence type="predicted"/>
<evidence type="ECO:0000256" key="3">
    <source>
        <dbReference type="ARBA" id="ARBA00022989"/>
    </source>
</evidence>
<keyword evidence="1" id="KW-1003">Cell membrane</keyword>
<feature type="transmembrane region" description="Helical" evidence="5">
    <location>
        <begin position="12"/>
        <end position="31"/>
    </location>
</feature>
<dbReference type="Pfam" id="PF13519">
    <property type="entry name" value="VWA_2"/>
    <property type="match status" value="1"/>
</dbReference>
<evidence type="ECO:0000259" key="6">
    <source>
        <dbReference type="PROSITE" id="PS50234"/>
    </source>
</evidence>
<dbReference type="SUPFAM" id="SSF53300">
    <property type="entry name" value="vWA-like"/>
    <property type="match status" value="1"/>
</dbReference>
<feature type="transmembrane region" description="Helical" evidence="5">
    <location>
        <begin position="52"/>
        <end position="73"/>
    </location>
</feature>
<organism evidence="7">
    <name type="scientific">uncultured Acidobacteriota bacterium</name>
    <dbReference type="NCBI Taxonomy" id="171953"/>
    <lineage>
        <taxon>Bacteria</taxon>
        <taxon>Pseudomonadati</taxon>
        <taxon>Acidobacteriota</taxon>
        <taxon>environmental samples</taxon>
    </lineage>
</organism>
<name>Q7X322_9BACT</name>
<evidence type="ECO:0000256" key="5">
    <source>
        <dbReference type="SAM" id="Phobius"/>
    </source>
</evidence>
<dbReference type="PROSITE" id="PS51257">
    <property type="entry name" value="PROKAR_LIPOPROTEIN"/>
    <property type="match status" value="1"/>
</dbReference>
<evidence type="ECO:0000256" key="4">
    <source>
        <dbReference type="ARBA" id="ARBA00023136"/>
    </source>
</evidence>
<sequence>MRFLRPELTAWWPIVPVLAACCIVRFLYLLRQRQLTPVAVRFRPLSRRSSRMREAAGAALAGIAAGALLFALVQPQAALATSTPQYQREDLVIMLDRSASMRAHDVSPSRFARATAEIRDFLQHKPENIDRVGLVGFAGTSLILSYLTRDLDTVAFYLDWIESDPRTLLGTNIGAALRNALDVAKKDDRRARKIFVLLSDGEDYGDEVARQLAVYRGQGYRINSIGIGSDEEVVVPEVQPDGREMSLRDENGRVVRTRFEESMLRDVAARTGGRYLRSRSGGDLTRALHAIEQGERRLVGWRTTTEYLDLYPWSLMVAAAAVAALWLIA</sequence>
<keyword evidence="4 5" id="KW-0472">Membrane</keyword>
<evidence type="ECO:0000256" key="1">
    <source>
        <dbReference type="ARBA" id="ARBA00022475"/>
    </source>
</evidence>
<dbReference type="AlphaFoldDB" id="Q7X322"/>
<dbReference type="EMBL" id="AY281354">
    <property type="protein sequence ID" value="AAP58542.1"/>
    <property type="molecule type" value="Genomic_DNA"/>
</dbReference>
<protein>
    <recommendedName>
        <fullName evidence="6">VWFA domain-containing protein</fullName>
    </recommendedName>
</protein>
<dbReference type="InterPro" id="IPR002035">
    <property type="entry name" value="VWF_A"/>
</dbReference>